<keyword evidence="2" id="KW-1185">Reference proteome</keyword>
<dbReference type="InterPro" id="IPR036390">
    <property type="entry name" value="WH_DNA-bd_sf"/>
</dbReference>
<dbReference type="AlphaFoldDB" id="C7N4L6"/>
<dbReference type="InterPro" id="IPR036388">
    <property type="entry name" value="WH-like_DNA-bd_sf"/>
</dbReference>
<organism evidence="1 2">
    <name type="scientific">Slackia heliotrinireducens (strain ATCC 29202 / DSM 20476 / NCTC 11029 / RHS 1)</name>
    <name type="common">Peptococcus heliotrinreducens</name>
    <dbReference type="NCBI Taxonomy" id="471855"/>
    <lineage>
        <taxon>Bacteria</taxon>
        <taxon>Bacillati</taxon>
        <taxon>Actinomycetota</taxon>
        <taxon>Coriobacteriia</taxon>
        <taxon>Eggerthellales</taxon>
        <taxon>Eggerthellaceae</taxon>
        <taxon>Slackia</taxon>
    </lineage>
</organism>
<dbReference type="KEGG" id="shi:Shel_07950"/>
<dbReference type="STRING" id="471855.Shel_07950"/>
<dbReference type="PANTHER" id="PTHR33164">
    <property type="entry name" value="TRANSCRIPTIONAL REGULATOR, MARR FAMILY"/>
    <property type="match status" value="1"/>
</dbReference>
<dbReference type="SUPFAM" id="SSF46785">
    <property type="entry name" value="Winged helix' DNA-binding domain"/>
    <property type="match status" value="2"/>
</dbReference>
<dbReference type="RefSeq" id="WP_012797955.1">
    <property type="nucleotide sequence ID" value="NC_013165.1"/>
</dbReference>
<accession>C7N4L6</accession>
<evidence type="ECO:0000313" key="1">
    <source>
        <dbReference type="EMBL" id="ACV21851.1"/>
    </source>
</evidence>
<name>C7N4L6_SLAHD</name>
<gene>
    <name evidence="1" type="ordered locus">Shel_07950</name>
</gene>
<proteinExistence type="predicted"/>
<dbReference type="Gene3D" id="1.10.10.10">
    <property type="entry name" value="Winged helix-like DNA-binding domain superfamily/Winged helix DNA-binding domain"/>
    <property type="match status" value="2"/>
</dbReference>
<dbReference type="eggNOG" id="COG1846">
    <property type="taxonomic scope" value="Bacteria"/>
</dbReference>
<dbReference type="HOGENOM" id="CLU_1266189_0_0_11"/>
<dbReference type="PANTHER" id="PTHR33164:SF43">
    <property type="entry name" value="HTH-TYPE TRANSCRIPTIONAL REPRESSOR YETL"/>
    <property type="match status" value="1"/>
</dbReference>
<dbReference type="GO" id="GO:0003700">
    <property type="term" value="F:DNA-binding transcription factor activity"/>
    <property type="evidence" value="ECO:0007669"/>
    <property type="project" value="InterPro"/>
</dbReference>
<dbReference type="InterPro" id="IPR039422">
    <property type="entry name" value="MarR/SlyA-like"/>
</dbReference>
<reference evidence="1 2" key="1">
    <citation type="journal article" date="2009" name="Stand. Genomic Sci.">
        <title>Complete genome sequence of Slackia heliotrinireducens type strain (RHS 1).</title>
        <authorList>
            <person name="Pukall R."/>
            <person name="Lapidus A."/>
            <person name="Nolan M."/>
            <person name="Copeland A."/>
            <person name="Glavina Del Rio T."/>
            <person name="Lucas S."/>
            <person name="Chen F."/>
            <person name="Tice H."/>
            <person name="Cheng J.F."/>
            <person name="Chertkov O."/>
            <person name="Bruce D."/>
            <person name="Goodwin L."/>
            <person name="Kuske C."/>
            <person name="Brettin T."/>
            <person name="Detter J.C."/>
            <person name="Han C."/>
            <person name="Pitluck S."/>
            <person name="Pati A."/>
            <person name="Mavrommatis K."/>
            <person name="Ivanova N."/>
            <person name="Ovchinnikova G."/>
            <person name="Chen A."/>
            <person name="Palaniappan K."/>
            <person name="Schneider S."/>
            <person name="Rohde M."/>
            <person name="Chain P."/>
            <person name="D'haeseleer P."/>
            <person name="Goker M."/>
            <person name="Bristow J."/>
            <person name="Eisen J.A."/>
            <person name="Markowitz V."/>
            <person name="Kyrpides N.C."/>
            <person name="Klenk H.P."/>
            <person name="Hugenholtz P."/>
        </authorList>
    </citation>
    <scope>NUCLEOTIDE SEQUENCE [LARGE SCALE GENOMIC DNA]</scope>
    <source>
        <strain evidence="2">ATCC 29202 / DSM 20476 / NCTC 11029 / RHS 1</strain>
    </source>
</reference>
<dbReference type="GO" id="GO:0006950">
    <property type="term" value="P:response to stress"/>
    <property type="evidence" value="ECO:0007669"/>
    <property type="project" value="TreeGrafter"/>
</dbReference>
<dbReference type="EMBL" id="CP001684">
    <property type="protein sequence ID" value="ACV21851.1"/>
    <property type="molecule type" value="Genomic_DNA"/>
</dbReference>
<protein>
    <submittedName>
        <fullName evidence="1">MarR family regulator</fullName>
    </submittedName>
</protein>
<dbReference type="Proteomes" id="UP000002026">
    <property type="component" value="Chromosome"/>
</dbReference>
<evidence type="ECO:0000313" key="2">
    <source>
        <dbReference type="Proteomes" id="UP000002026"/>
    </source>
</evidence>
<sequence>MTRLDSTIDMFREFDELVGTIRRNVLTLDTLAMMLWLEPHPRSSAGEITRALSFSPSKTTRCIRQLIDLELIEEQLQPDDLRKSLFSLSNRGENAAFEISRKLGAPSKARTLENYLTFRECHAQACRLIGRQVSDLQFRILLVLHAAQTPLCVSDVVRAVSSPQSSTSTALKTLSGCKLVNLTVGKNDARMVHAVLSKRGRQILDVVAVPFDLTSDLR</sequence>